<evidence type="ECO:0000256" key="7">
    <source>
        <dbReference type="ARBA" id="ARBA00023136"/>
    </source>
</evidence>
<evidence type="ECO:0000256" key="4">
    <source>
        <dbReference type="ARBA" id="ARBA00022692"/>
    </source>
</evidence>
<keyword evidence="7 10" id="KW-0472">Membrane</keyword>
<name>A0A1G2DB51_9BACT</name>
<comment type="similarity">
    <text evidence="9">Belongs to the OXA1/ALB3/YidC family.</text>
</comment>
<feature type="domain" description="Membrane insertase YidC/Oxa/ALB C-terminal" evidence="11">
    <location>
        <begin position="31"/>
        <end position="239"/>
    </location>
</feature>
<organism evidence="12 13">
    <name type="scientific">Candidatus Lloydbacteria bacterium RIFCSPHIGHO2_02_FULL_51_22</name>
    <dbReference type="NCBI Taxonomy" id="1798663"/>
    <lineage>
        <taxon>Bacteria</taxon>
        <taxon>Candidatus Lloydiibacteriota</taxon>
    </lineage>
</organism>
<dbReference type="AlphaFoldDB" id="A0A1G2DB51"/>
<dbReference type="Proteomes" id="UP000178099">
    <property type="component" value="Unassembled WGS sequence"/>
</dbReference>
<dbReference type="NCBIfam" id="TIGR03592">
    <property type="entry name" value="yidC_oxa1_cterm"/>
    <property type="match status" value="1"/>
</dbReference>
<evidence type="ECO:0000256" key="3">
    <source>
        <dbReference type="ARBA" id="ARBA00022475"/>
    </source>
</evidence>
<evidence type="ECO:0000313" key="12">
    <source>
        <dbReference type="EMBL" id="OGZ10859.1"/>
    </source>
</evidence>
<feature type="transmembrane region" description="Helical" evidence="10">
    <location>
        <begin position="92"/>
        <end position="116"/>
    </location>
</feature>
<evidence type="ECO:0000256" key="6">
    <source>
        <dbReference type="ARBA" id="ARBA00022989"/>
    </source>
</evidence>
<evidence type="ECO:0000256" key="1">
    <source>
        <dbReference type="ARBA" id="ARBA00004651"/>
    </source>
</evidence>
<evidence type="ECO:0000256" key="10">
    <source>
        <dbReference type="SAM" id="Phobius"/>
    </source>
</evidence>
<evidence type="ECO:0000313" key="13">
    <source>
        <dbReference type="Proteomes" id="UP000178099"/>
    </source>
</evidence>
<dbReference type="GO" id="GO:0015031">
    <property type="term" value="P:protein transport"/>
    <property type="evidence" value="ECO:0007669"/>
    <property type="project" value="UniProtKB-KW"/>
</dbReference>
<dbReference type="PANTHER" id="PTHR12428:SF65">
    <property type="entry name" value="CYTOCHROME C OXIDASE ASSEMBLY PROTEIN COX18, MITOCHONDRIAL"/>
    <property type="match status" value="1"/>
</dbReference>
<accession>A0A1G2DB51</accession>
<dbReference type="GO" id="GO:0051205">
    <property type="term" value="P:protein insertion into membrane"/>
    <property type="evidence" value="ECO:0007669"/>
    <property type="project" value="TreeGrafter"/>
</dbReference>
<dbReference type="EMBL" id="MHLN01000031">
    <property type="protein sequence ID" value="OGZ10859.1"/>
    <property type="molecule type" value="Genomic_DNA"/>
</dbReference>
<dbReference type="InterPro" id="IPR028055">
    <property type="entry name" value="YidC/Oxa/ALB_C"/>
</dbReference>
<keyword evidence="3" id="KW-1003">Cell membrane</keyword>
<keyword evidence="8" id="KW-0143">Chaperone</keyword>
<keyword evidence="2" id="KW-0813">Transport</keyword>
<dbReference type="Pfam" id="PF02096">
    <property type="entry name" value="60KD_IMP"/>
    <property type="match status" value="1"/>
</dbReference>
<evidence type="ECO:0000256" key="8">
    <source>
        <dbReference type="ARBA" id="ARBA00023186"/>
    </source>
</evidence>
<keyword evidence="4 9" id="KW-0812">Transmembrane</keyword>
<dbReference type="GO" id="GO:0005886">
    <property type="term" value="C:plasma membrane"/>
    <property type="evidence" value="ECO:0007669"/>
    <property type="project" value="UniProtKB-SubCell"/>
</dbReference>
<keyword evidence="5" id="KW-0653">Protein transport</keyword>
<reference evidence="12 13" key="1">
    <citation type="journal article" date="2016" name="Nat. Commun.">
        <title>Thousands of microbial genomes shed light on interconnected biogeochemical processes in an aquifer system.</title>
        <authorList>
            <person name="Anantharaman K."/>
            <person name="Brown C.T."/>
            <person name="Hug L.A."/>
            <person name="Sharon I."/>
            <person name="Castelle C.J."/>
            <person name="Probst A.J."/>
            <person name="Thomas B.C."/>
            <person name="Singh A."/>
            <person name="Wilkins M.J."/>
            <person name="Karaoz U."/>
            <person name="Brodie E.L."/>
            <person name="Williams K.H."/>
            <person name="Hubbard S.S."/>
            <person name="Banfield J.F."/>
        </authorList>
    </citation>
    <scope>NUCLEOTIDE SEQUENCE [LARGE SCALE GENOMIC DNA]</scope>
</reference>
<evidence type="ECO:0000256" key="2">
    <source>
        <dbReference type="ARBA" id="ARBA00022448"/>
    </source>
</evidence>
<dbReference type="InterPro" id="IPR001708">
    <property type="entry name" value="YidC/ALB3/OXA1/COX18"/>
</dbReference>
<evidence type="ECO:0000256" key="9">
    <source>
        <dbReference type="RuleBase" id="RU003945"/>
    </source>
</evidence>
<keyword evidence="6 10" id="KW-1133">Transmembrane helix</keyword>
<comment type="subcellular location">
    <subcellularLocation>
        <location evidence="1">Cell membrane</location>
        <topology evidence="1">Multi-pass membrane protein</topology>
    </subcellularLocation>
    <subcellularLocation>
        <location evidence="9">Membrane</location>
        <topology evidence="9">Multi-pass membrane protein</topology>
    </subcellularLocation>
</comment>
<protein>
    <recommendedName>
        <fullName evidence="11">Membrane insertase YidC/Oxa/ALB C-terminal domain-containing protein</fullName>
    </recommendedName>
</protein>
<gene>
    <name evidence="12" type="ORF">A3D67_02695</name>
</gene>
<comment type="caution">
    <text evidence="12">The sequence shown here is derived from an EMBL/GenBank/DDBJ whole genome shotgun (WGS) entry which is preliminary data.</text>
</comment>
<feature type="transmembrane region" description="Helical" evidence="10">
    <location>
        <begin position="30"/>
        <end position="49"/>
    </location>
</feature>
<dbReference type="CDD" id="cd20070">
    <property type="entry name" value="5TM_YidC_Alb3"/>
    <property type="match status" value="1"/>
</dbReference>
<dbReference type="GO" id="GO:0032977">
    <property type="term" value="F:membrane insertase activity"/>
    <property type="evidence" value="ECO:0007669"/>
    <property type="project" value="InterPro"/>
</dbReference>
<dbReference type="InterPro" id="IPR047196">
    <property type="entry name" value="YidC_ALB_C"/>
</dbReference>
<evidence type="ECO:0000259" key="11">
    <source>
        <dbReference type="Pfam" id="PF02096"/>
    </source>
</evidence>
<feature type="transmembrane region" description="Helical" evidence="10">
    <location>
        <begin position="201"/>
        <end position="224"/>
    </location>
</feature>
<sequence>MLSFLFNTFIYDPIYNGFVFFVDITPFHNVGLAVIFITILVRLIILPITHKTVRSQAKMKALEPEITRIKGETKHDTQEQTKRVMELYQKHGVNPFSGCLMLIIQTPILLALFWLFNNEISNGFSTERLYSFIEIPQYISLLFLGFIDMSQRDIFLALAAGISQYFQIKLAVPPLPPRDANAGTPSLKDEFARSFQTQTKYVFPVMVFFLSFKMFPSAVALYWATSNLFSIAHELFVRRKAQK</sequence>
<evidence type="ECO:0000256" key="5">
    <source>
        <dbReference type="ARBA" id="ARBA00022927"/>
    </source>
</evidence>
<proteinExistence type="inferred from homology"/>
<dbReference type="PANTHER" id="PTHR12428">
    <property type="entry name" value="OXA1"/>
    <property type="match status" value="1"/>
</dbReference>
<feature type="transmembrane region" description="Helical" evidence="10">
    <location>
        <begin position="128"/>
        <end position="147"/>
    </location>
</feature>